<dbReference type="KEGG" id="snq:CP978_14710"/>
<dbReference type="InterPro" id="IPR025565">
    <property type="entry name" value="DUF4328"/>
</dbReference>
<reference evidence="1 2" key="1">
    <citation type="submission" date="2017-09" db="EMBL/GenBank/DDBJ databases">
        <title>Streptomyces genome completion.</title>
        <authorList>
            <person name="Lee N."/>
            <person name="Cho B.-K."/>
        </authorList>
    </citation>
    <scope>NUCLEOTIDE SEQUENCE [LARGE SCALE GENOMIC DNA]</scope>
    <source>
        <strain evidence="1 2">ATCC 14899</strain>
    </source>
</reference>
<organism evidence="1 2">
    <name type="scientific">Streptomyces nodosus</name>
    <dbReference type="NCBI Taxonomy" id="40318"/>
    <lineage>
        <taxon>Bacteria</taxon>
        <taxon>Bacillati</taxon>
        <taxon>Actinomycetota</taxon>
        <taxon>Actinomycetes</taxon>
        <taxon>Kitasatosporales</taxon>
        <taxon>Streptomycetaceae</taxon>
        <taxon>Streptomyces</taxon>
    </lineage>
</organism>
<dbReference type="Proteomes" id="UP000325763">
    <property type="component" value="Chromosome"/>
</dbReference>
<dbReference type="AlphaFoldDB" id="A0A5P2W473"/>
<proteinExistence type="predicted"/>
<dbReference type="RefSeq" id="WP_052454126.1">
    <property type="nucleotide sequence ID" value="NZ_CP009313.1"/>
</dbReference>
<dbReference type="Pfam" id="PF14219">
    <property type="entry name" value="DUF4328"/>
    <property type="match status" value="1"/>
</dbReference>
<evidence type="ECO:0000313" key="2">
    <source>
        <dbReference type="Proteomes" id="UP000325763"/>
    </source>
</evidence>
<evidence type="ECO:0000313" key="1">
    <source>
        <dbReference type="EMBL" id="QEV39641.1"/>
    </source>
</evidence>
<name>A0A5P2W473_9ACTN</name>
<dbReference type="OrthoDB" id="4174975at2"/>
<protein>
    <submittedName>
        <fullName evidence="1">DUF4328 domain-containing protein</fullName>
    </submittedName>
</protein>
<sequence length="247" mass="26711">MSDIPQNTFGPPPATAGHLPPYVAPFRSPKGLATALTALFGLTVGVDLLGAVFDANVWRLMDKTLSGGSATDAELTRADDLQLVGGVLQLTLLLATAAVFIIWFHQVRRNADFFAPDSCEMKSGWAIGAWFVPIGNMWLPYKVAGEVWNASTDGAAEARRPYRTPVNVWWALFMASTVVGRFASSAYDRAEGVEDLKQAAGMMLFSDVLDAVAAVFALLFVRKLTRMQLDKAAARQAQFPPMAGPWS</sequence>
<gene>
    <name evidence="1" type="ORF">CP978_14710</name>
</gene>
<accession>A0A5P2W473</accession>
<dbReference type="EMBL" id="CP023747">
    <property type="protein sequence ID" value="QEV39641.1"/>
    <property type="molecule type" value="Genomic_DNA"/>
</dbReference>